<dbReference type="InterPro" id="IPR050603">
    <property type="entry name" value="MYST_HAT"/>
</dbReference>
<dbReference type="InterPro" id="IPR016181">
    <property type="entry name" value="Acyl_CoA_acyltransferase"/>
</dbReference>
<dbReference type="Gene3D" id="3.40.630.30">
    <property type="match status" value="1"/>
</dbReference>
<gene>
    <name evidence="4" type="ORF">TCNE_LOCUS4753</name>
</gene>
<dbReference type="SUPFAM" id="SSF55729">
    <property type="entry name" value="Acyl-CoA N-acyltransferases (Nat)"/>
    <property type="match status" value="1"/>
</dbReference>
<accession>A0A183U8D3</accession>
<keyword evidence="5" id="KW-1185">Reference proteome</keyword>
<protein>
    <recommendedName>
        <fullName evidence="2">Histone acetyltransferase</fullName>
        <ecNumber evidence="2">2.3.1.48</ecNumber>
    </recommendedName>
</protein>
<dbReference type="GO" id="GO:0005634">
    <property type="term" value="C:nucleus"/>
    <property type="evidence" value="ECO:0007669"/>
    <property type="project" value="UniProtKB-SubCell"/>
</dbReference>
<dbReference type="GO" id="GO:0044545">
    <property type="term" value="C:NSL complex"/>
    <property type="evidence" value="ECO:0007669"/>
    <property type="project" value="TreeGrafter"/>
</dbReference>
<reference evidence="6" key="1">
    <citation type="submission" date="2016-06" db="UniProtKB">
        <authorList>
            <consortium name="WormBaseParasite"/>
        </authorList>
    </citation>
    <scope>IDENTIFICATION</scope>
</reference>
<comment type="subcellular location">
    <subcellularLocation>
        <location evidence="2">Nucleus</location>
    </subcellularLocation>
</comment>
<dbReference type="PANTHER" id="PTHR10615">
    <property type="entry name" value="HISTONE ACETYLTRANSFERASE"/>
    <property type="match status" value="1"/>
</dbReference>
<evidence type="ECO:0000256" key="2">
    <source>
        <dbReference type="RuleBase" id="RU361211"/>
    </source>
</evidence>
<dbReference type="WBParaSite" id="TCNE_0000475301-mRNA-1">
    <property type="protein sequence ID" value="TCNE_0000475301-mRNA-1"/>
    <property type="gene ID" value="TCNE_0000475301"/>
</dbReference>
<proteinExistence type="inferred from homology"/>
<evidence type="ECO:0000256" key="1">
    <source>
        <dbReference type="ARBA" id="ARBA00022679"/>
    </source>
</evidence>
<dbReference type="GO" id="GO:0035267">
    <property type="term" value="C:NuA4 histone acetyltransferase complex"/>
    <property type="evidence" value="ECO:0007669"/>
    <property type="project" value="TreeGrafter"/>
</dbReference>
<comment type="similarity">
    <text evidence="2">Belongs to the MYST (SAS/MOZ) family.</text>
</comment>
<dbReference type="PROSITE" id="PS51726">
    <property type="entry name" value="MYST_HAT"/>
    <property type="match status" value="1"/>
</dbReference>
<evidence type="ECO:0000313" key="6">
    <source>
        <dbReference type="WBParaSite" id="TCNE_0000475301-mRNA-1"/>
    </source>
</evidence>
<organism evidence="5 6">
    <name type="scientific">Toxocara canis</name>
    <name type="common">Canine roundworm</name>
    <dbReference type="NCBI Taxonomy" id="6265"/>
    <lineage>
        <taxon>Eukaryota</taxon>
        <taxon>Metazoa</taxon>
        <taxon>Ecdysozoa</taxon>
        <taxon>Nematoda</taxon>
        <taxon>Chromadorea</taxon>
        <taxon>Rhabditida</taxon>
        <taxon>Spirurina</taxon>
        <taxon>Ascaridomorpha</taxon>
        <taxon>Ascaridoidea</taxon>
        <taxon>Toxocaridae</taxon>
        <taxon>Toxocara</taxon>
    </lineage>
</organism>
<evidence type="ECO:0000313" key="4">
    <source>
        <dbReference type="EMBL" id="VDM32118.1"/>
    </source>
</evidence>
<evidence type="ECO:0000259" key="3">
    <source>
        <dbReference type="PROSITE" id="PS51726"/>
    </source>
</evidence>
<dbReference type="InterPro" id="IPR002717">
    <property type="entry name" value="HAT_MYST-type"/>
</dbReference>
<sequence length="85" mass="10354">MLFVCDYCMKYMKHERTYRTHLHECKRRQPPGEEIYREKALAVFEVSGQEDKVYCQCLCLLAKLFLDHKTLYFDVEPFLFYVLCE</sequence>
<comment type="catalytic activity">
    <reaction evidence="2">
        <text>L-lysyl-[protein] + acetyl-CoA = N(6)-acetyl-L-lysyl-[protein] + CoA + H(+)</text>
        <dbReference type="Rhea" id="RHEA:45948"/>
        <dbReference type="Rhea" id="RHEA-COMP:9752"/>
        <dbReference type="Rhea" id="RHEA-COMP:10731"/>
        <dbReference type="ChEBI" id="CHEBI:15378"/>
        <dbReference type="ChEBI" id="CHEBI:29969"/>
        <dbReference type="ChEBI" id="CHEBI:57287"/>
        <dbReference type="ChEBI" id="CHEBI:57288"/>
        <dbReference type="ChEBI" id="CHEBI:61930"/>
        <dbReference type="EC" id="2.3.1.48"/>
    </reaction>
</comment>
<dbReference type="GO" id="GO:0046972">
    <property type="term" value="F:histone H4K16 acetyltransferase activity"/>
    <property type="evidence" value="ECO:0007669"/>
    <property type="project" value="TreeGrafter"/>
</dbReference>
<dbReference type="GO" id="GO:0006355">
    <property type="term" value="P:regulation of DNA-templated transcription"/>
    <property type="evidence" value="ECO:0007669"/>
    <property type="project" value="InterPro"/>
</dbReference>
<dbReference type="AlphaFoldDB" id="A0A183U8D3"/>
<dbReference type="Gene3D" id="3.30.60.60">
    <property type="entry name" value="N-acetyl transferase-like"/>
    <property type="match status" value="1"/>
</dbReference>
<name>A0A183U8D3_TOXCA</name>
<evidence type="ECO:0000313" key="5">
    <source>
        <dbReference type="Proteomes" id="UP000050794"/>
    </source>
</evidence>
<dbReference type="Pfam" id="PF01853">
    <property type="entry name" value="MOZ_SAS"/>
    <property type="match status" value="1"/>
</dbReference>
<dbReference type="EMBL" id="UYWY01008921">
    <property type="protein sequence ID" value="VDM32118.1"/>
    <property type="molecule type" value="Genomic_DNA"/>
</dbReference>
<dbReference type="GO" id="GO:0072487">
    <property type="term" value="C:MSL complex"/>
    <property type="evidence" value="ECO:0007669"/>
    <property type="project" value="TreeGrafter"/>
</dbReference>
<dbReference type="Proteomes" id="UP000050794">
    <property type="component" value="Unassembled WGS sequence"/>
</dbReference>
<keyword evidence="2" id="KW-0539">Nucleus</keyword>
<reference evidence="4 5" key="2">
    <citation type="submission" date="2018-11" db="EMBL/GenBank/DDBJ databases">
        <authorList>
            <consortium name="Pathogen Informatics"/>
        </authorList>
    </citation>
    <scope>NUCLEOTIDE SEQUENCE [LARGE SCALE GENOMIC DNA]</scope>
</reference>
<dbReference type="EC" id="2.3.1.48" evidence="2"/>
<keyword evidence="1" id="KW-0808">Transferase</keyword>
<feature type="domain" description="MYST-type HAT" evidence="3">
    <location>
        <begin position="1"/>
        <end position="85"/>
    </location>
</feature>
<dbReference type="PANTHER" id="PTHR10615:SF82">
    <property type="entry name" value="HISTONE ACETYLTRANSFERASE KAT8"/>
    <property type="match status" value="1"/>
</dbReference>